<proteinExistence type="predicted"/>
<dbReference type="PANTHER" id="PTHR43400:SF11">
    <property type="entry name" value="ANAEROBIC GLYCEROL-3-PHOSPHATE DEHYDROGENASE SUBUNIT B"/>
    <property type="match status" value="1"/>
</dbReference>
<accession>A0A1N6YSB3</accession>
<dbReference type="Proteomes" id="UP000186914">
    <property type="component" value="Unassembled WGS sequence"/>
</dbReference>
<evidence type="ECO:0000256" key="4">
    <source>
        <dbReference type="SAM" id="MobiDB-lite"/>
    </source>
</evidence>
<evidence type="ECO:0000256" key="3">
    <source>
        <dbReference type="ARBA" id="ARBA00023002"/>
    </source>
</evidence>
<dbReference type="EMBL" id="FTNO01000001">
    <property type="protein sequence ID" value="SIR17514.1"/>
    <property type="molecule type" value="Genomic_DNA"/>
</dbReference>
<dbReference type="Gene3D" id="3.50.50.60">
    <property type="entry name" value="FAD/NAD(P)-binding domain"/>
    <property type="match status" value="1"/>
</dbReference>
<sequence length="426" mass="45721">MAIEDDVVVIGGGLAGMTTALSAAREGSRVRLLSHKESTLRFASGLIDVLGYAGNEIVSNPFETISELPDEHPYRKVGESGVRAGLALFDSVADYAGDHTDKNALVPTFGGRIKPTARYPKHTAPGLASDQRDTLLVGFETIVDFDAPLAAEHLAETVPFDVRGVTLSFPGEFRTDAKITRLAHALDKNERVEIGSSENVSQSEPVRIALAEQIKPHLGDAERIGFPAMLGEDHPEDVRATLERKLGVEVFEIPMGPPSLPGMRLEAQFETALKEAGVRITTGNPVVDFEGDERISAVIVERNGAPIPFHGEQFVLATGGLVGKGIDSDREGVHEPIFDCYVPAPEDRYDWSEEGAFDDHRFARFGVQVDDELRPLDSADEPEFENLRAVGGVLGNCDVSAEKSASGVSLSTGAVAGRKASDEVNP</sequence>
<dbReference type="AlphaFoldDB" id="A0A1N6YSB3"/>
<evidence type="ECO:0000313" key="6">
    <source>
        <dbReference type="EMBL" id="SIR17514.1"/>
    </source>
</evidence>
<evidence type="ECO:0000256" key="1">
    <source>
        <dbReference type="ARBA" id="ARBA00022630"/>
    </source>
</evidence>
<keyword evidence="2" id="KW-0288">FMN</keyword>
<feature type="region of interest" description="Disordered" evidence="4">
    <location>
        <begin position="403"/>
        <end position="426"/>
    </location>
</feature>
<feature type="domain" description="FAD-dependent oxidoreductase 2 FAD-binding" evidence="5">
    <location>
        <begin position="6"/>
        <end position="402"/>
    </location>
</feature>
<dbReference type="SUPFAM" id="SSF51905">
    <property type="entry name" value="FAD/NAD(P)-binding domain"/>
    <property type="match status" value="1"/>
</dbReference>
<dbReference type="NCBIfam" id="NF003722">
    <property type="entry name" value="PRK05329.1-5"/>
    <property type="match status" value="1"/>
</dbReference>
<dbReference type="InterPro" id="IPR009158">
    <property type="entry name" value="G3P_DH_GlpB_su"/>
</dbReference>
<dbReference type="InterPro" id="IPR036188">
    <property type="entry name" value="FAD/NAD-bd_sf"/>
</dbReference>
<dbReference type="InterPro" id="IPR050315">
    <property type="entry name" value="FAD-oxidoreductase_2"/>
</dbReference>
<evidence type="ECO:0000259" key="5">
    <source>
        <dbReference type="Pfam" id="PF00890"/>
    </source>
</evidence>
<dbReference type="Pfam" id="PF00890">
    <property type="entry name" value="FAD_binding_2"/>
    <property type="match status" value="1"/>
</dbReference>
<keyword evidence="1" id="KW-0285">Flavoprotein</keyword>
<name>A0A1N6YSB3_9EURY</name>
<keyword evidence="7" id="KW-1185">Reference proteome</keyword>
<gene>
    <name evidence="6" type="ORF">SAMN05421858_1695</name>
</gene>
<dbReference type="GO" id="GO:0004368">
    <property type="term" value="F:glycerol-3-phosphate dehydrogenase (quinone) activity"/>
    <property type="evidence" value="ECO:0007669"/>
    <property type="project" value="InterPro"/>
</dbReference>
<organism evidence="6 7">
    <name type="scientific">Haladaptatus litoreus</name>
    <dbReference type="NCBI Taxonomy" id="553468"/>
    <lineage>
        <taxon>Archaea</taxon>
        <taxon>Methanobacteriati</taxon>
        <taxon>Methanobacteriota</taxon>
        <taxon>Stenosarchaea group</taxon>
        <taxon>Halobacteria</taxon>
        <taxon>Halobacteriales</taxon>
        <taxon>Haladaptataceae</taxon>
        <taxon>Haladaptatus</taxon>
    </lineage>
</organism>
<dbReference type="PANTHER" id="PTHR43400">
    <property type="entry name" value="FUMARATE REDUCTASE"/>
    <property type="match status" value="1"/>
</dbReference>
<protein>
    <submittedName>
        <fullName evidence="6">Glycerol 3-phosphate dehydrogenase (Quinone) subunit B</fullName>
    </submittedName>
</protein>
<keyword evidence="3" id="KW-0560">Oxidoreductase</keyword>
<dbReference type="PIRSF" id="PIRSF000141">
    <property type="entry name" value="Anaerobic_G3P_dh"/>
    <property type="match status" value="1"/>
</dbReference>
<dbReference type="NCBIfam" id="TIGR03378">
    <property type="entry name" value="glycerol3P_GlpB"/>
    <property type="match status" value="1"/>
</dbReference>
<evidence type="ECO:0000256" key="2">
    <source>
        <dbReference type="ARBA" id="ARBA00022643"/>
    </source>
</evidence>
<dbReference type="RefSeq" id="WP_076430307.1">
    <property type="nucleotide sequence ID" value="NZ_FTNO01000001.1"/>
</dbReference>
<reference evidence="7" key="1">
    <citation type="submission" date="2017-01" db="EMBL/GenBank/DDBJ databases">
        <authorList>
            <person name="Varghese N."/>
            <person name="Submissions S."/>
        </authorList>
    </citation>
    <scope>NUCLEOTIDE SEQUENCE [LARGE SCALE GENOMIC DNA]</scope>
    <source>
        <strain evidence="7">CGMCC 1.7737</strain>
    </source>
</reference>
<dbReference type="InterPro" id="IPR003953">
    <property type="entry name" value="FAD-dep_OxRdtase_2_FAD-bd"/>
</dbReference>
<dbReference type="OrthoDB" id="197288at2157"/>
<evidence type="ECO:0000313" key="7">
    <source>
        <dbReference type="Proteomes" id="UP000186914"/>
    </source>
</evidence>
<dbReference type="GO" id="GO:0009331">
    <property type="term" value="C:glycerol-3-phosphate dehydrogenase (FAD) complex"/>
    <property type="evidence" value="ECO:0007669"/>
    <property type="project" value="InterPro"/>
</dbReference>